<protein>
    <recommendedName>
        <fullName evidence="3">Type II toxin-antitoxin system Phd/YefM family antitoxin</fullName>
    </recommendedName>
</protein>
<dbReference type="EMBL" id="JAAMPT010000207">
    <property type="protein sequence ID" value="NMH25608.1"/>
    <property type="molecule type" value="Genomic_DNA"/>
</dbReference>
<dbReference type="RefSeq" id="WP_169524302.1">
    <property type="nucleotide sequence ID" value="NZ_JAAMPT010000207.1"/>
</dbReference>
<comment type="caution">
    <text evidence="1">The sequence shown here is derived from an EMBL/GenBank/DDBJ whole genome shotgun (WGS) entry which is preliminary data.</text>
</comment>
<evidence type="ECO:0008006" key="3">
    <source>
        <dbReference type="Google" id="ProtNLM"/>
    </source>
</evidence>
<evidence type="ECO:0000313" key="1">
    <source>
        <dbReference type="EMBL" id="NMH25608.1"/>
    </source>
</evidence>
<dbReference type="Proteomes" id="UP000767947">
    <property type="component" value="Unassembled WGS sequence"/>
</dbReference>
<keyword evidence="2" id="KW-1185">Reference proteome</keyword>
<name>A0ABX1QW76_9FLAO</name>
<accession>A0ABX1QW76</accession>
<organism evidence="1 2">
    <name type="scientific">Flavobacterium solisilvae</name>
    <dbReference type="NCBI Taxonomy" id="1852019"/>
    <lineage>
        <taxon>Bacteria</taxon>
        <taxon>Pseudomonadati</taxon>
        <taxon>Bacteroidota</taxon>
        <taxon>Flavobacteriia</taxon>
        <taxon>Flavobacteriales</taxon>
        <taxon>Flavobacteriaceae</taxon>
        <taxon>Flavobacterium</taxon>
    </lineage>
</organism>
<gene>
    <name evidence="1" type="ORF">G6042_10050</name>
</gene>
<reference evidence="1 2" key="1">
    <citation type="submission" date="2020-02" db="EMBL/GenBank/DDBJ databases">
        <title>Flavobacterium sp. genome.</title>
        <authorList>
            <person name="Jung H.S."/>
            <person name="Baek J.H."/>
            <person name="Jeon C.O."/>
        </authorList>
    </citation>
    <scope>NUCLEOTIDE SEQUENCE [LARGE SCALE GENOMIC DNA]</scope>
    <source>
        <strain evidence="1 2">SE-s27</strain>
    </source>
</reference>
<proteinExistence type="predicted"/>
<sequence length="57" mass="6615">MSKKDVNKTDDFHKKVMKGLKLSYERLIQSKIEKNQSVVIMRDGKVITVKASELHKL</sequence>
<evidence type="ECO:0000313" key="2">
    <source>
        <dbReference type="Proteomes" id="UP000767947"/>
    </source>
</evidence>